<dbReference type="Gene3D" id="3.30.1050.10">
    <property type="entry name" value="SCP2 sterol-binding domain"/>
    <property type="match status" value="1"/>
</dbReference>
<evidence type="ECO:0000313" key="7">
    <source>
        <dbReference type="Proteomes" id="UP001595947"/>
    </source>
</evidence>
<dbReference type="InterPro" id="IPR041380">
    <property type="entry name" value="Acetyltransf_17"/>
</dbReference>
<feature type="domain" description="Enhanced intracellular survival protein" evidence="4">
    <location>
        <begin position="318"/>
        <end position="417"/>
    </location>
</feature>
<dbReference type="Pfam" id="PF13527">
    <property type="entry name" value="Acetyltransf_9"/>
    <property type="match status" value="1"/>
</dbReference>
<dbReference type="HAMAP" id="MF_01812">
    <property type="entry name" value="Eis"/>
    <property type="match status" value="1"/>
</dbReference>
<dbReference type="EC" id="2.3.1.-" evidence="6"/>
<organism evidence="6 7">
    <name type="scientific">Actinomycetospora atypica</name>
    <dbReference type="NCBI Taxonomy" id="1290095"/>
    <lineage>
        <taxon>Bacteria</taxon>
        <taxon>Bacillati</taxon>
        <taxon>Actinomycetota</taxon>
        <taxon>Actinomycetes</taxon>
        <taxon>Pseudonocardiales</taxon>
        <taxon>Pseudonocardiaceae</taxon>
        <taxon>Actinomycetospora</taxon>
    </lineage>
</organism>
<comment type="subunit">
    <text evidence="3">Homohexamer; trimer of dimers.</text>
</comment>
<dbReference type="SUPFAM" id="SSF55718">
    <property type="entry name" value="SCP-like"/>
    <property type="match status" value="1"/>
</dbReference>
<feature type="domain" description="Eis-like acetyltransferase" evidence="5">
    <location>
        <begin position="192"/>
        <end position="305"/>
    </location>
</feature>
<keyword evidence="1 3" id="KW-0808">Transferase</keyword>
<proteinExistence type="inferred from homology"/>
<feature type="active site" description="Proton acceptor; via carboxylate" evidence="3">
    <location>
        <position position="422"/>
    </location>
</feature>
<dbReference type="Pfam" id="PF13530">
    <property type="entry name" value="SCP2_2"/>
    <property type="match status" value="1"/>
</dbReference>
<gene>
    <name evidence="6" type="ORF">ACFPBZ_21005</name>
</gene>
<evidence type="ECO:0000256" key="3">
    <source>
        <dbReference type="HAMAP-Rule" id="MF_01812"/>
    </source>
</evidence>
<dbReference type="InterPro" id="IPR051554">
    <property type="entry name" value="Acetyltransferase_Eis"/>
</dbReference>
<protein>
    <submittedName>
        <fullName evidence="6">GNAT family N-acetyltransferase</fullName>
        <ecNumber evidence="6">2.3.1.-</ecNumber>
    </submittedName>
</protein>
<dbReference type="InterPro" id="IPR016181">
    <property type="entry name" value="Acyl_CoA_acyltransferase"/>
</dbReference>
<evidence type="ECO:0000256" key="2">
    <source>
        <dbReference type="ARBA" id="ARBA00023315"/>
    </source>
</evidence>
<dbReference type="InterPro" id="IPR025559">
    <property type="entry name" value="Eis_dom"/>
</dbReference>
<evidence type="ECO:0000259" key="4">
    <source>
        <dbReference type="Pfam" id="PF13530"/>
    </source>
</evidence>
<dbReference type="RefSeq" id="WP_378038056.1">
    <property type="nucleotide sequence ID" value="NZ_JBHSIV010000026.1"/>
</dbReference>
<dbReference type="SUPFAM" id="SSF55729">
    <property type="entry name" value="Acyl-CoA N-acyltransferases (Nat)"/>
    <property type="match status" value="1"/>
</dbReference>
<feature type="active site" description="Proton donor" evidence="3">
    <location>
        <position position="134"/>
    </location>
</feature>
<dbReference type="InterPro" id="IPR022902">
    <property type="entry name" value="NAcTrfase_Eis"/>
</dbReference>
<sequence>MVSIPEVRSFAPRVTGGSADAGTVAWTRTMLAAFLGPRLEPEQLARVGAAFEGMRLRGVYADPDPAPLATLRSWDVRLSVPGGEVTADAITGIGVRSTHRRRGLLGRVLVEDLTAAARAGSPAAVLTSTQGSLYERYGFGLATHTAALSVDTARARFRDPEPRGTLEVVERPDAAIALARPVHDRARRRHAGAMDRVPAVWQQVVVGAAPWNGLEPDRHRQVVVWRDDEGRPGGYVVHRLEEGWYATGAATTAVVDLQAATPTAYTELWRHLCSQDLVGTVTWADASTDEPLPWLFTDHRAVSVTAERSMLWLRVLDVPALLTARRYPVQDAVVLEVTDPQGLARGRWRLDAHDLLAPGVEATTAEPDVVLPVEALGSVVLGGVDPRVLTRAGRMEERSAGAAGRLARLLAAPSVPWNGTRF</sequence>
<keyword evidence="7" id="KW-1185">Reference proteome</keyword>
<feature type="binding site" evidence="3">
    <location>
        <begin position="93"/>
        <end position="95"/>
    </location>
    <ligand>
        <name>acetyl-CoA</name>
        <dbReference type="ChEBI" id="CHEBI:57288"/>
    </ligand>
</feature>
<feature type="binding site" evidence="3">
    <location>
        <begin position="101"/>
        <end position="106"/>
    </location>
    <ligand>
        <name>acetyl-CoA</name>
        <dbReference type="ChEBI" id="CHEBI:57288"/>
    </ligand>
</feature>
<keyword evidence="2 3" id="KW-0012">Acyltransferase</keyword>
<comment type="caution">
    <text evidence="6">The sequence shown here is derived from an EMBL/GenBank/DDBJ whole genome shotgun (WGS) entry which is preliminary data.</text>
</comment>
<dbReference type="Proteomes" id="UP001595947">
    <property type="component" value="Unassembled WGS sequence"/>
</dbReference>
<accession>A0ABV9YPB9</accession>
<dbReference type="GO" id="GO:0016746">
    <property type="term" value="F:acyltransferase activity"/>
    <property type="evidence" value="ECO:0007669"/>
    <property type="project" value="UniProtKB-KW"/>
</dbReference>
<dbReference type="EMBL" id="JBHSIV010000026">
    <property type="protein sequence ID" value="MFC5064715.1"/>
    <property type="molecule type" value="Genomic_DNA"/>
</dbReference>
<evidence type="ECO:0000313" key="6">
    <source>
        <dbReference type="EMBL" id="MFC5064715.1"/>
    </source>
</evidence>
<dbReference type="Gene3D" id="3.40.630.30">
    <property type="match status" value="2"/>
</dbReference>
<comment type="caution">
    <text evidence="3">Lacks conserved residue(s) required for the propagation of feature annotation.</text>
</comment>
<name>A0ABV9YPB9_9PSEU</name>
<evidence type="ECO:0000259" key="5">
    <source>
        <dbReference type="Pfam" id="PF17668"/>
    </source>
</evidence>
<dbReference type="PANTHER" id="PTHR37817">
    <property type="entry name" value="N-ACETYLTRANSFERASE EIS"/>
    <property type="match status" value="1"/>
</dbReference>
<comment type="similarity">
    <text evidence="3">Belongs to the acetyltransferase Eis family.</text>
</comment>
<dbReference type="Pfam" id="PF17668">
    <property type="entry name" value="Acetyltransf_17"/>
    <property type="match status" value="1"/>
</dbReference>
<reference evidence="7" key="1">
    <citation type="journal article" date="2019" name="Int. J. Syst. Evol. Microbiol.">
        <title>The Global Catalogue of Microorganisms (GCM) 10K type strain sequencing project: providing services to taxonomists for standard genome sequencing and annotation.</title>
        <authorList>
            <consortium name="The Broad Institute Genomics Platform"/>
            <consortium name="The Broad Institute Genome Sequencing Center for Infectious Disease"/>
            <person name="Wu L."/>
            <person name="Ma J."/>
        </authorList>
    </citation>
    <scope>NUCLEOTIDE SEQUENCE [LARGE SCALE GENOMIC DNA]</scope>
    <source>
        <strain evidence="7">CGMCC 4.7093</strain>
    </source>
</reference>
<evidence type="ECO:0000256" key="1">
    <source>
        <dbReference type="ARBA" id="ARBA00022679"/>
    </source>
</evidence>
<dbReference type="PANTHER" id="PTHR37817:SF1">
    <property type="entry name" value="N-ACETYLTRANSFERASE EIS"/>
    <property type="match status" value="1"/>
</dbReference>
<dbReference type="InterPro" id="IPR036527">
    <property type="entry name" value="SCP2_sterol-bd_dom_sf"/>
</dbReference>